<accession>A0A444U3A0</accession>
<comment type="caution">
    <text evidence="1">The sequence shown here is derived from an EMBL/GenBank/DDBJ whole genome shotgun (WGS) entry which is preliminary data.</text>
</comment>
<dbReference type="AlphaFoldDB" id="A0A444U3A0"/>
<dbReference type="EMBL" id="SCEB01215424">
    <property type="protein sequence ID" value="RXM29625.1"/>
    <property type="molecule type" value="Genomic_DNA"/>
</dbReference>
<reference evidence="1 2" key="1">
    <citation type="submission" date="2019-01" db="EMBL/GenBank/DDBJ databases">
        <title>Draft Genome and Complete Hox-Cluster Characterization of the Sterlet Sturgeon (Acipenser ruthenus).</title>
        <authorList>
            <person name="Wei Q."/>
        </authorList>
    </citation>
    <scope>NUCLEOTIDE SEQUENCE [LARGE SCALE GENOMIC DNA]</scope>
    <source>
        <strain evidence="1">WHYD16114868_AA</strain>
        <tissue evidence="1">Blood</tissue>
    </source>
</reference>
<proteinExistence type="predicted"/>
<evidence type="ECO:0000313" key="1">
    <source>
        <dbReference type="EMBL" id="RXM29625.1"/>
    </source>
</evidence>
<dbReference type="PANTHER" id="PTHR45913:SF19">
    <property type="entry name" value="LOW QUALITY PROTEIN: ZINC FINGER BED DOMAIN-CONTAINING PROTEIN 5-LIKE"/>
    <property type="match status" value="1"/>
</dbReference>
<dbReference type="PANTHER" id="PTHR45913">
    <property type="entry name" value="EPM2A-INTERACTING PROTEIN 1"/>
    <property type="match status" value="1"/>
</dbReference>
<dbReference type="Proteomes" id="UP000289886">
    <property type="component" value="Unassembled WGS sequence"/>
</dbReference>
<protein>
    <submittedName>
        <fullName evidence="1">Zinc finger BED domain-containing protein 5</fullName>
    </submittedName>
</protein>
<organism evidence="1 2">
    <name type="scientific">Acipenser ruthenus</name>
    <name type="common">Sterlet sturgeon</name>
    <dbReference type="NCBI Taxonomy" id="7906"/>
    <lineage>
        <taxon>Eukaryota</taxon>
        <taxon>Metazoa</taxon>
        <taxon>Chordata</taxon>
        <taxon>Craniata</taxon>
        <taxon>Vertebrata</taxon>
        <taxon>Euteleostomi</taxon>
        <taxon>Actinopterygii</taxon>
        <taxon>Chondrostei</taxon>
        <taxon>Acipenseriformes</taxon>
        <taxon>Acipenseridae</taxon>
        <taxon>Acipenser</taxon>
    </lineage>
</organism>
<name>A0A444U3A0_ACIRT</name>
<evidence type="ECO:0000313" key="2">
    <source>
        <dbReference type="Proteomes" id="UP000289886"/>
    </source>
</evidence>
<gene>
    <name evidence="1" type="ORF">EOD39_8654</name>
</gene>
<sequence length="187" mass="20987">MATAFALQLDESIDVSGEAELIAFIRYMDSTSADTEEHILFCKSLKAKATGEEIFNLINDFFSEHSLSWNSLKYVCSDGATAMTGRVNGVIARFRKENPSVQWLHCVIHREALASKKRSTELHEVLNDAIKIINFIIALCGFIKKTEFWKTKCGEGNFSCFPQLDAYLCDGEIKRAKIKTIVEGHLA</sequence>
<keyword evidence="2" id="KW-1185">Reference proteome</keyword>